<dbReference type="PANTHER" id="PTHR13483">
    <property type="entry name" value="BOX C_D SNORNA PROTEIN 1-RELATED"/>
    <property type="match status" value="1"/>
</dbReference>
<name>A0AAN7JE44_9MYRT</name>
<dbReference type="Proteomes" id="UP001345219">
    <property type="component" value="Chromosome 12"/>
</dbReference>
<keyword evidence="1" id="KW-1017">Isopeptide bond</keyword>
<evidence type="ECO:0000313" key="15">
    <source>
        <dbReference type="EMBL" id="KAK4748926.1"/>
    </source>
</evidence>
<evidence type="ECO:0000256" key="6">
    <source>
        <dbReference type="ARBA" id="ARBA00022833"/>
    </source>
</evidence>
<dbReference type="InterPro" id="IPR051639">
    <property type="entry name" value="BCD1"/>
</dbReference>
<sequence>MKGNQHQLDGGGEATPTAKGQDVAICEECRQMPSKYKCPGCSIRTCSLPCVNSHKHRTGCPGKRDRSKFLPLSCFNDSVLLSDYNMLEEVKRVAESSQRTRAKLCPYSPYRLPLFLRGLRSAAASRKTKLLFLSNGMSKRVRNQTRYDHRKRVISWTIEWQFPSVDVVLYDHGIPEDANLRSVIKSHLQPGPWNHHLRRFCDVQLDQLKFFIRKHHKGPNSPFRELDIDAPIRQQLADLDILEYPVIHVFLPTDSYDFEILKDIHPIPQNRDAQDTCMNDSLHMNGACFPEEEIEDGHVEFHTVDLMKHQNGQEVELDFDQGLIDAYSDLIALINPDEFLDLDCVYAGKEVSSVGNEVEEGEILE</sequence>
<dbReference type="Pfam" id="PF25790">
    <property type="entry name" value="BCD1"/>
    <property type="match status" value="1"/>
</dbReference>
<evidence type="ECO:0000256" key="10">
    <source>
        <dbReference type="ARBA" id="ARBA00061949"/>
    </source>
</evidence>
<gene>
    <name evidence="15" type="ORF">SAY87_015512</name>
</gene>
<keyword evidence="7" id="KW-0832">Ubl conjugation</keyword>
<comment type="subunit">
    <text evidence="10">Interacts with FBL, SNU13, NOP58, NUFIP1, RUVBL1, RUVBL2 and TAF9. Interacts (via HIT-type zinc finger) with the RUVBL1/RUVBL2 complex in the presence of ADP.</text>
</comment>
<keyword evidence="6" id="KW-0862">Zinc</keyword>
<dbReference type="InterPro" id="IPR057721">
    <property type="entry name" value="BCD1_alpha/beta"/>
</dbReference>
<keyword evidence="4" id="KW-0479">Metal-binding</keyword>
<dbReference type="Gene3D" id="3.30.60.190">
    <property type="match status" value="1"/>
</dbReference>
<dbReference type="AlphaFoldDB" id="A0AAN7JE44"/>
<proteinExistence type="inferred from homology"/>
<keyword evidence="16" id="KW-1185">Reference proteome</keyword>
<accession>A0AAN7JE44</accession>
<evidence type="ECO:0000256" key="3">
    <source>
        <dbReference type="ARBA" id="ARBA00022553"/>
    </source>
</evidence>
<reference evidence="15 16" key="1">
    <citation type="journal article" date="2023" name="Hortic Res">
        <title>Pangenome of water caltrop reveals structural variations and asymmetric subgenome divergence after allopolyploidization.</title>
        <authorList>
            <person name="Zhang X."/>
            <person name="Chen Y."/>
            <person name="Wang L."/>
            <person name="Yuan Y."/>
            <person name="Fang M."/>
            <person name="Shi L."/>
            <person name="Lu R."/>
            <person name="Comes H.P."/>
            <person name="Ma Y."/>
            <person name="Chen Y."/>
            <person name="Huang G."/>
            <person name="Zhou Y."/>
            <person name="Zheng Z."/>
            <person name="Qiu Y."/>
        </authorList>
    </citation>
    <scope>NUCLEOTIDE SEQUENCE [LARGE SCALE GENOMIC DNA]</scope>
    <source>
        <tissue evidence="15">Roots</tissue>
    </source>
</reference>
<dbReference type="CDD" id="cd23023">
    <property type="entry name" value="zf-HIT_BCD1"/>
    <property type="match status" value="1"/>
</dbReference>
<dbReference type="Pfam" id="PF04438">
    <property type="entry name" value="zf-HIT"/>
    <property type="match status" value="1"/>
</dbReference>
<dbReference type="EMBL" id="JAXIOK010000019">
    <property type="protein sequence ID" value="KAK4748926.1"/>
    <property type="molecule type" value="Genomic_DNA"/>
</dbReference>
<evidence type="ECO:0000256" key="8">
    <source>
        <dbReference type="ARBA" id="ARBA00049598"/>
    </source>
</evidence>
<comment type="caution">
    <text evidence="15">The sequence shown here is derived from an EMBL/GenBank/DDBJ whole genome shotgun (WGS) entry which is preliminary data.</text>
</comment>
<keyword evidence="2" id="KW-0690">Ribosome biogenesis</keyword>
<feature type="domain" description="HIT-type" evidence="14">
    <location>
        <begin position="26"/>
        <end position="60"/>
    </location>
</feature>
<evidence type="ECO:0000313" key="16">
    <source>
        <dbReference type="Proteomes" id="UP001345219"/>
    </source>
</evidence>
<evidence type="ECO:0000256" key="13">
    <source>
        <dbReference type="PROSITE-ProRule" id="PRU00453"/>
    </source>
</evidence>
<dbReference type="PANTHER" id="PTHR13483:SF3">
    <property type="entry name" value="BOX C_D SNORNA PROTEIN 1"/>
    <property type="match status" value="1"/>
</dbReference>
<evidence type="ECO:0000256" key="9">
    <source>
        <dbReference type="ARBA" id="ARBA00049654"/>
    </source>
</evidence>
<dbReference type="GO" id="GO:0000463">
    <property type="term" value="P:maturation of LSU-rRNA from tricistronic rRNA transcript (SSU-rRNA, 5.8S rRNA, LSU-rRNA)"/>
    <property type="evidence" value="ECO:0007669"/>
    <property type="project" value="TreeGrafter"/>
</dbReference>
<evidence type="ECO:0000256" key="12">
    <source>
        <dbReference type="ARBA" id="ARBA00077531"/>
    </source>
</evidence>
<dbReference type="GO" id="GO:0008270">
    <property type="term" value="F:zinc ion binding"/>
    <property type="evidence" value="ECO:0007669"/>
    <property type="project" value="UniProtKB-UniRule"/>
</dbReference>
<protein>
    <recommendedName>
        <fullName evidence="11">Box C/D snoRNA protein 1</fullName>
    </recommendedName>
    <alternativeName>
        <fullName evidence="12">Zinc finger HIT domain-containing protein 6</fullName>
    </alternativeName>
</protein>
<comment type="function">
    <text evidence="8">Required for box C/D snoRNAs accumulation involved in snoRNA processing, snoRNA transport to the nucleolus and ribosome biogenesis.</text>
</comment>
<evidence type="ECO:0000256" key="11">
    <source>
        <dbReference type="ARBA" id="ARBA00068630"/>
    </source>
</evidence>
<evidence type="ECO:0000256" key="4">
    <source>
        <dbReference type="ARBA" id="ARBA00022723"/>
    </source>
</evidence>
<organism evidence="15 16">
    <name type="scientific">Trapa incisa</name>
    <dbReference type="NCBI Taxonomy" id="236973"/>
    <lineage>
        <taxon>Eukaryota</taxon>
        <taxon>Viridiplantae</taxon>
        <taxon>Streptophyta</taxon>
        <taxon>Embryophyta</taxon>
        <taxon>Tracheophyta</taxon>
        <taxon>Spermatophyta</taxon>
        <taxon>Magnoliopsida</taxon>
        <taxon>eudicotyledons</taxon>
        <taxon>Gunneridae</taxon>
        <taxon>Pentapetalae</taxon>
        <taxon>rosids</taxon>
        <taxon>malvids</taxon>
        <taxon>Myrtales</taxon>
        <taxon>Lythraceae</taxon>
        <taxon>Trapa</taxon>
    </lineage>
</organism>
<dbReference type="SUPFAM" id="SSF144232">
    <property type="entry name" value="HIT/MYND zinc finger-like"/>
    <property type="match status" value="1"/>
</dbReference>
<evidence type="ECO:0000259" key="14">
    <source>
        <dbReference type="PROSITE" id="PS51083"/>
    </source>
</evidence>
<dbReference type="GO" id="GO:0070761">
    <property type="term" value="C:pre-snoRNP complex"/>
    <property type="evidence" value="ECO:0007669"/>
    <property type="project" value="TreeGrafter"/>
</dbReference>
<evidence type="ECO:0000256" key="1">
    <source>
        <dbReference type="ARBA" id="ARBA00022499"/>
    </source>
</evidence>
<dbReference type="GO" id="GO:0000492">
    <property type="term" value="P:box C/D snoRNP assembly"/>
    <property type="evidence" value="ECO:0007669"/>
    <property type="project" value="TreeGrafter"/>
</dbReference>
<dbReference type="PROSITE" id="PS51083">
    <property type="entry name" value="ZF_HIT"/>
    <property type="match status" value="1"/>
</dbReference>
<keyword evidence="5 13" id="KW-0863">Zinc-finger</keyword>
<evidence type="ECO:0000256" key="7">
    <source>
        <dbReference type="ARBA" id="ARBA00022843"/>
    </source>
</evidence>
<evidence type="ECO:0000256" key="2">
    <source>
        <dbReference type="ARBA" id="ARBA00022517"/>
    </source>
</evidence>
<dbReference type="InterPro" id="IPR007529">
    <property type="entry name" value="Znf_HIT"/>
</dbReference>
<evidence type="ECO:0000256" key="5">
    <source>
        <dbReference type="ARBA" id="ARBA00022771"/>
    </source>
</evidence>
<dbReference type="GO" id="GO:0005634">
    <property type="term" value="C:nucleus"/>
    <property type="evidence" value="ECO:0007669"/>
    <property type="project" value="TreeGrafter"/>
</dbReference>
<comment type="similarity">
    <text evidence="9">Belongs to the BCD1 family.</text>
</comment>
<dbReference type="FunFam" id="3.30.60.190:FF:000001">
    <property type="entry name" value="box C/D snoRNA protein 1"/>
    <property type="match status" value="1"/>
</dbReference>
<dbReference type="GO" id="GO:0048254">
    <property type="term" value="P:snoRNA localization"/>
    <property type="evidence" value="ECO:0007669"/>
    <property type="project" value="TreeGrafter"/>
</dbReference>
<keyword evidence="3" id="KW-0597">Phosphoprotein</keyword>